<keyword evidence="4" id="KW-1185">Reference proteome</keyword>
<dbReference type="InterPro" id="IPR012349">
    <property type="entry name" value="Split_barrel_FMN-bd"/>
</dbReference>
<dbReference type="Gene3D" id="2.30.110.10">
    <property type="entry name" value="Electron Transport, Fmn-binding Protein, Chain A"/>
    <property type="match status" value="1"/>
</dbReference>
<reference evidence="3 4" key="1">
    <citation type="journal article" date="2018" name="Int. J. Syst. Bacteriol.">
        <title>Oceaniradius stylonemae gen. nov., sp. nov., isolated from a red alga, Stylonema cornu-cervi.</title>
        <authorList>
            <person name="Jeong S."/>
        </authorList>
    </citation>
    <scope>NUCLEOTIDE SEQUENCE [LARGE SCALE GENOMIC DNA]</scope>
    <source>
        <strain evidence="3 4">StC1</strain>
    </source>
</reference>
<evidence type="ECO:0000313" key="4">
    <source>
        <dbReference type="Proteomes" id="UP000246132"/>
    </source>
</evidence>
<dbReference type="InterPro" id="IPR050268">
    <property type="entry name" value="NADH-dep_flavin_reductase"/>
</dbReference>
<dbReference type="AlphaFoldDB" id="A0A3A8ACN4"/>
<name>A0A3A8ACN4_9HYPH</name>
<sequence length="177" mass="18846">MADKANMSLTFRTLFRRFTTGVAVVGVAGGDGPVGATVNSLTAVSLDPMLLLFCARNGSRTAGHIQETGAFSVNILTAEQEAVSRHYAGEPGDKPDWTWHAFDETVRLEGANATFVCRLERVHPAGDHAIIVGRVTDMAGPETPGTPLLYHGGGYAALPWPGEAPEPVEPVSFWWTG</sequence>
<dbReference type="InterPro" id="IPR002563">
    <property type="entry name" value="Flavin_Rdtase-like_dom"/>
</dbReference>
<dbReference type="SMART" id="SM00903">
    <property type="entry name" value="Flavin_Reduct"/>
    <property type="match status" value="1"/>
</dbReference>
<dbReference type="Proteomes" id="UP000246132">
    <property type="component" value="Unassembled WGS sequence"/>
</dbReference>
<gene>
    <name evidence="3" type="ORF">DEM25_007975</name>
</gene>
<feature type="domain" description="Flavin reductase like" evidence="2">
    <location>
        <begin position="15"/>
        <end position="157"/>
    </location>
</feature>
<organism evidence="3 4">
    <name type="scientific">Oceaniradius stylonematis</name>
    <dbReference type="NCBI Taxonomy" id="2184161"/>
    <lineage>
        <taxon>Bacteria</taxon>
        <taxon>Pseudomonadati</taxon>
        <taxon>Pseudomonadota</taxon>
        <taxon>Alphaproteobacteria</taxon>
        <taxon>Hyphomicrobiales</taxon>
        <taxon>Ahrensiaceae</taxon>
        <taxon>Oceaniradius</taxon>
    </lineage>
</organism>
<keyword evidence="1" id="KW-0560">Oxidoreductase</keyword>
<evidence type="ECO:0000259" key="2">
    <source>
        <dbReference type="SMART" id="SM00903"/>
    </source>
</evidence>
<comment type="caution">
    <text evidence="3">The sequence shown here is derived from an EMBL/GenBank/DDBJ whole genome shotgun (WGS) entry which is preliminary data.</text>
</comment>
<dbReference type="GO" id="GO:0010181">
    <property type="term" value="F:FMN binding"/>
    <property type="evidence" value="ECO:0007669"/>
    <property type="project" value="InterPro"/>
</dbReference>
<protein>
    <submittedName>
        <fullName evidence="3">Flavin reductase</fullName>
    </submittedName>
</protein>
<dbReference type="GO" id="GO:0006208">
    <property type="term" value="P:pyrimidine nucleobase catabolic process"/>
    <property type="evidence" value="ECO:0007669"/>
    <property type="project" value="TreeGrafter"/>
</dbReference>
<evidence type="ECO:0000313" key="3">
    <source>
        <dbReference type="EMBL" id="RKF07686.1"/>
    </source>
</evidence>
<dbReference type="EMBL" id="QFWV02000004">
    <property type="protein sequence ID" value="RKF07686.1"/>
    <property type="molecule type" value="Genomic_DNA"/>
</dbReference>
<dbReference type="Pfam" id="PF01613">
    <property type="entry name" value="Flavin_Reduct"/>
    <property type="match status" value="1"/>
</dbReference>
<evidence type="ECO:0000256" key="1">
    <source>
        <dbReference type="ARBA" id="ARBA00023002"/>
    </source>
</evidence>
<dbReference type="GO" id="GO:0042602">
    <property type="term" value="F:riboflavin reductase (NADPH) activity"/>
    <property type="evidence" value="ECO:0007669"/>
    <property type="project" value="TreeGrafter"/>
</dbReference>
<dbReference type="PANTHER" id="PTHR30466">
    <property type="entry name" value="FLAVIN REDUCTASE"/>
    <property type="match status" value="1"/>
</dbReference>
<dbReference type="PANTHER" id="PTHR30466:SF1">
    <property type="entry name" value="FMN REDUCTASE (NADH) RUTF"/>
    <property type="match status" value="1"/>
</dbReference>
<dbReference type="SUPFAM" id="SSF50475">
    <property type="entry name" value="FMN-binding split barrel"/>
    <property type="match status" value="1"/>
</dbReference>
<proteinExistence type="predicted"/>
<accession>A0A3A8ACN4</accession>